<dbReference type="InterPro" id="IPR035566">
    <property type="entry name" value="Ribosomal_protein_bL20_C"/>
</dbReference>
<keyword evidence="3 4" id="KW-0687">Ribonucleoprotein</keyword>
<dbReference type="NCBIfam" id="TIGR01032">
    <property type="entry name" value="rplT_bact"/>
    <property type="match status" value="1"/>
</dbReference>
<name>D8SBQ9_SELML</name>
<keyword evidence="5" id="KW-0699">rRNA-binding</keyword>
<keyword evidence="2 4" id="KW-0689">Ribosomal protein</keyword>
<evidence type="ECO:0000313" key="8">
    <source>
        <dbReference type="Proteomes" id="UP000001514"/>
    </source>
</evidence>
<dbReference type="GO" id="GO:0006412">
    <property type="term" value="P:translation"/>
    <property type="evidence" value="ECO:0007669"/>
    <property type="project" value="InterPro"/>
</dbReference>
<keyword evidence="5" id="KW-0694">RNA-binding</keyword>
<dbReference type="KEGG" id="smo:SELMODRAFT_112759"/>
<dbReference type="eggNOG" id="KOG4707">
    <property type="taxonomic scope" value="Eukaryota"/>
</dbReference>
<accession>D8SBQ9</accession>
<dbReference type="SUPFAM" id="SSF74731">
    <property type="entry name" value="Ribosomal protein L20"/>
    <property type="match status" value="1"/>
</dbReference>
<reference evidence="7 8" key="1">
    <citation type="journal article" date="2011" name="Science">
        <title>The Selaginella genome identifies genetic changes associated with the evolution of vascular plants.</title>
        <authorList>
            <person name="Banks J.A."/>
            <person name="Nishiyama T."/>
            <person name="Hasebe M."/>
            <person name="Bowman J.L."/>
            <person name="Gribskov M."/>
            <person name="dePamphilis C."/>
            <person name="Albert V.A."/>
            <person name="Aono N."/>
            <person name="Aoyama T."/>
            <person name="Ambrose B.A."/>
            <person name="Ashton N.W."/>
            <person name="Axtell M.J."/>
            <person name="Barker E."/>
            <person name="Barker M.S."/>
            <person name="Bennetzen J.L."/>
            <person name="Bonawitz N.D."/>
            <person name="Chapple C."/>
            <person name="Cheng C."/>
            <person name="Correa L.G."/>
            <person name="Dacre M."/>
            <person name="DeBarry J."/>
            <person name="Dreyer I."/>
            <person name="Elias M."/>
            <person name="Engstrom E.M."/>
            <person name="Estelle M."/>
            <person name="Feng L."/>
            <person name="Finet C."/>
            <person name="Floyd S.K."/>
            <person name="Frommer W.B."/>
            <person name="Fujita T."/>
            <person name="Gramzow L."/>
            <person name="Gutensohn M."/>
            <person name="Harholt J."/>
            <person name="Hattori M."/>
            <person name="Heyl A."/>
            <person name="Hirai T."/>
            <person name="Hiwatashi Y."/>
            <person name="Ishikawa M."/>
            <person name="Iwata M."/>
            <person name="Karol K.G."/>
            <person name="Koehler B."/>
            <person name="Kolukisaoglu U."/>
            <person name="Kubo M."/>
            <person name="Kurata T."/>
            <person name="Lalonde S."/>
            <person name="Li K."/>
            <person name="Li Y."/>
            <person name="Litt A."/>
            <person name="Lyons E."/>
            <person name="Manning G."/>
            <person name="Maruyama T."/>
            <person name="Michael T.P."/>
            <person name="Mikami K."/>
            <person name="Miyazaki S."/>
            <person name="Morinaga S."/>
            <person name="Murata T."/>
            <person name="Mueller-Roeber B."/>
            <person name="Nelson D.R."/>
            <person name="Obara M."/>
            <person name="Oguri Y."/>
            <person name="Olmstead R.G."/>
            <person name="Onodera N."/>
            <person name="Petersen B.L."/>
            <person name="Pils B."/>
            <person name="Prigge M."/>
            <person name="Rensing S.A."/>
            <person name="Riano-Pachon D.M."/>
            <person name="Roberts A.W."/>
            <person name="Sato Y."/>
            <person name="Scheller H.V."/>
            <person name="Schulz B."/>
            <person name="Schulz C."/>
            <person name="Shakirov E.V."/>
            <person name="Shibagaki N."/>
            <person name="Shinohara N."/>
            <person name="Shippen D.E."/>
            <person name="Soerensen I."/>
            <person name="Sotooka R."/>
            <person name="Sugimoto N."/>
            <person name="Sugita M."/>
            <person name="Sumikawa N."/>
            <person name="Tanurdzic M."/>
            <person name="Theissen G."/>
            <person name="Ulvskov P."/>
            <person name="Wakazuki S."/>
            <person name="Weng J.K."/>
            <person name="Willats W.W."/>
            <person name="Wipf D."/>
            <person name="Wolf P.G."/>
            <person name="Yang L."/>
            <person name="Zimmer A.D."/>
            <person name="Zhu Q."/>
            <person name="Mitros T."/>
            <person name="Hellsten U."/>
            <person name="Loque D."/>
            <person name="Otillar R."/>
            <person name="Salamov A."/>
            <person name="Schmutz J."/>
            <person name="Shapiro H."/>
            <person name="Lindquist E."/>
            <person name="Lucas S."/>
            <person name="Rokhsar D."/>
            <person name="Grigoriev I.V."/>
        </authorList>
    </citation>
    <scope>NUCLEOTIDE SEQUENCE [LARGE SCALE GENOMIC DNA]</scope>
</reference>
<dbReference type="GO" id="GO:0003735">
    <property type="term" value="F:structural constituent of ribosome"/>
    <property type="evidence" value="ECO:0000318"/>
    <property type="project" value="GO_Central"/>
</dbReference>
<dbReference type="InParanoid" id="D8SBQ9"/>
<evidence type="ECO:0000256" key="1">
    <source>
        <dbReference type="ARBA" id="ARBA00007698"/>
    </source>
</evidence>
<dbReference type="Gramene" id="EFJ18300">
    <property type="protein sequence ID" value="EFJ18300"/>
    <property type="gene ID" value="SELMODRAFT_112759"/>
</dbReference>
<protein>
    <recommendedName>
        <fullName evidence="5">50S ribosomal protein L20</fullName>
    </recommendedName>
</protein>
<evidence type="ECO:0000313" key="6">
    <source>
        <dbReference type="EMBL" id="EFJ07821.1"/>
    </source>
</evidence>
<dbReference type="InterPro" id="IPR005813">
    <property type="entry name" value="Ribosomal_bL20"/>
</dbReference>
<evidence type="ECO:0000313" key="7">
    <source>
        <dbReference type="EMBL" id="EFJ18300.1"/>
    </source>
</evidence>
<dbReference type="STRING" id="88036.D8SBQ9"/>
<dbReference type="CDD" id="cd07026">
    <property type="entry name" value="Ribosomal_L20"/>
    <property type="match status" value="1"/>
</dbReference>
<dbReference type="GO" id="GO:1990904">
    <property type="term" value="C:ribonucleoprotein complex"/>
    <property type="evidence" value="ECO:0007669"/>
    <property type="project" value="UniProtKB-KW"/>
</dbReference>
<dbReference type="Gramene" id="EFJ07821">
    <property type="protein sequence ID" value="EFJ07821"/>
    <property type="gene ID" value="SELMODRAFT_132881"/>
</dbReference>
<evidence type="ECO:0000256" key="3">
    <source>
        <dbReference type="ARBA" id="ARBA00023274"/>
    </source>
</evidence>
<dbReference type="PRINTS" id="PR00062">
    <property type="entry name" value="RIBOSOMALL20"/>
</dbReference>
<evidence type="ECO:0000256" key="2">
    <source>
        <dbReference type="ARBA" id="ARBA00022980"/>
    </source>
</evidence>
<sequence length="113" mass="13115">VLELAKGFRGKKVHRIARDRVAKALEHSYRDRRRKKRDFHKLWITRIGAAARLHGLGYSEFMHGLNRQKVELNRQLLANMAILDPDSFKSLADSVSSLPPLKVSLLMPFFLFF</sequence>
<dbReference type="EMBL" id="GL377610">
    <property type="protein sequence ID" value="EFJ18300.1"/>
    <property type="molecule type" value="Genomic_DNA"/>
</dbReference>
<dbReference type="Pfam" id="PF00453">
    <property type="entry name" value="Ribosomal_L20"/>
    <property type="match status" value="1"/>
</dbReference>
<evidence type="ECO:0000256" key="4">
    <source>
        <dbReference type="RuleBase" id="RU000561"/>
    </source>
</evidence>
<dbReference type="GO" id="GO:0019843">
    <property type="term" value="F:rRNA binding"/>
    <property type="evidence" value="ECO:0007669"/>
    <property type="project" value="UniProtKB-KW"/>
</dbReference>
<dbReference type="AlphaFoldDB" id="D8SBQ9"/>
<comment type="function">
    <text evidence="5">Binds directly to 23S ribosomal RNA and is necessary for the in vitro assembly process of the 50S ribosomal subunit. It is not involved in the protein synthesizing functions of that subunit.</text>
</comment>
<feature type="non-terminal residue" evidence="7">
    <location>
        <position position="1"/>
    </location>
</feature>
<dbReference type="FunFam" id="1.10.1900.20:FF:000001">
    <property type="entry name" value="50S ribosomal protein L20"/>
    <property type="match status" value="1"/>
</dbReference>
<dbReference type="OrthoDB" id="10251781at2759"/>
<dbReference type="OMA" id="IANQQMM"/>
<keyword evidence="8" id="KW-1185">Reference proteome</keyword>
<dbReference type="EMBL" id="GL377679">
    <property type="protein sequence ID" value="EFJ07821.1"/>
    <property type="molecule type" value="Genomic_DNA"/>
</dbReference>
<dbReference type="GO" id="GO:0005840">
    <property type="term" value="C:ribosome"/>
    <property type="evidence" value="ECO:0007669"/>
    <property type="project" value="UniProtKB-KW"/>
</dbReference>
<evidence type="ECO:0000256" key="5">
    <source>
        <dbReference type="RuleBase" id="RU004311"/>
    </source>
</evidence>
<dbReference type="Gene3D" id="1.10.1900.20">
    <property type="entry name" value="Ribosomal protein L20"/>
    <property type="match status" value="1"/>
</dbReference>
<proteinExistence type="inferred from homology"/>
<dbReference type="Gene3D" id="6.10.160.10">
    <property type="match status" value="1"/>
</dbReference>
<dbReference type="KEGG" id="smo:SELMODRAFT_132881"/>
<dbReference type="HOGENOM" id="CLU_123265_0_1_1"/>
<organism evidence="8">
    <name type="scientific">Selaginella moellendorffii</name>
    <name type="common">Spikemoss</name>
    <dbReference type="NCBI Taxonomy" id="88036"/>
    <lineage>
        <taxon>Eukaryota</taxon>
        <taxon>Viridiplantae</taxon>
        <taxon>Streptophyta</taxon>
        <taxon>Embryophyta</taxon>
        <taxon>Tracheophyta</taxon>
        <taxon>Lycopodiopsida</taxon>
        <taxon>Selaginellales</taxon>
        <taxon>Selaginellaceae</taxon>
        <taxon>Selaginella</taxon>
    </lineage>
</organism>
<comment type="similarity">
    <text evidence="1 4">Belongs to the bacterial ribosomal protein bL20 family.</text>
</comment>
<dbReference type="Proteomes" id="UP000001514">
    <property type="component" value="Unassembled WGS sequence"/>
</dbReference>
<gene>
    <name evidence="7" type="ORF">SELMODRAFT_112759</name>
    <name evidence="6" type="ORF">SELMODRAFT_132881</name>
</gene>
<dbReference type="PANTHER" id="PTHR10986">
    <property type="entry name" value="39S RIBOSOMAL PROTEIN L20"/>
    <property type="match status" value="1"/>
</dbReference>